<dbReference type="InterPro" id="IPR012347">
    <property type="entry name" value="Ferritin-like"/>
</dbReference>
<protein>
    <submittedName>
        <fullName evidence="4">Uncharacterized conserved protein, DUF305 family</fullName>
    </submittedName>
</protein>
<keyword evidence="2" id="KW-0812">Transmembrane</keyword>
<dbReference type="Pfam" id="PF03713">
    <property type="entry name" value="DUF305"/>
    <property type="match status" value="1"/>
</dbReference>
<feature type="transmembrane region" description="Helical" evidence="2">
    <location>
        <begin position="53"/>
        <end position="76"/>
    </location>
</feature>
<keyword evidence="2" id="KW-0472">Membrane</keyword>
<dbReference type="Proteomes" id="UP000198802">
    <property type="component" value="Unassembled WGS sequence"/>
</dbReference>
<evidence type="ECO:0000256" key="1">
    <source>
        <dbReference type="SAM" id="MobiDB-lite"/>
    </source>
</evidence>
<feature type="domain" description="DUF305" evidence="3">
    <location>
        <begin position="86"/>
        <end position="263"/>
    </location>
</feature>
<keyword evidence="5" id="KW-1185">Reference proteome</keyword>
<evidence type="ECO:0000313" key="4">
    <source>
        <dbReference type="EMBL" id="CUU58544.1"/>
    </source>
</evidence>
<feature type="compositionally biased region" description="Polar residues" evidence="1">
    <location>
        <begin position="1"/>
        <end position="10"/>
    </location>
</feature>
<keyword evidence="2" id="KW-1133">Transmembrane helix</keyword>
<proteinExistence type="predicted"/>
<gene>
    <name evidence="4" type="ORF">Ga0074812_12042</name>
</gene>
<feature type="compositionally biased region" description="Low complexity" evidence="1">
    <location>
        <begin position="20"/>
        <end position="32"/>
    </location>
</feature>
<name>A0A0S4QSF0_9ACTN</name>
<reference evidence="5" key="1">
    <citation type="submission" date="2015-11" db="EMBL/GenBank/DDBJ databases">
        <authorList>
            <person name="Varghese N."/>
        </authorList>
    </citation>
    <scope>NUCLEOTIDE SEQUENCE [LARGE SCALE GENOMIC DNA]</scope>
    <source>
        <strain evidence="5">DSM 45899</strain>
    </source>
</reference>
<evidence type="ECO:0000256" key="2">
    <source>
        <dbReference type="SAM" id="Phobius"/>
    </source>
</evidence>
<evidence type="ECO:0000259" key="3">
    <source>
        <dbReference type="Pfam" id="PF03713"/>
    </source>
</evidence>
<evidence type="ECO:0000313" key="5">
    <source>
        <dbReference type="Proteomes" id="UP000198802"/>
    </source>
</evidence>
<dbReference type="AlphaFoldDB" id="A0A0S4QSF0"/>
<organism evidence="4 5">
    <name type="scientific">Parafrankia irregularis</name>
    <dbReference type="NCBI Taxonomy" id="795642"/>
    <lineage>
        <taxon>Bacteria</taxon>
        <taxon>Bacillati</taxon>
        <taxon>Actinomycetota</taxon>
        <taxon>Actinomycetes</taxon>
        <taxon>Frankiales</taxon>
        <taxon>Frankiaceae</taxon>
        <taxon>Parafrankia</taxon>
    </lineage>
</organism>
<dbReference type="Gene3D" id="1.20.1260.10">
    <property type="match status" value="1"/>
</dbReference>
<feature type="region of interest" description="Disordered" evidence="1">
    <location>
        <begin position="1"/>
        <end position="32"/>
    </location>
</feature>
<dbReference type="PANTHER" id="PTHR36933">
    <property type="entry name" value="SLL0788 PROTEIN"/>
    <property type="match status" value="1"/>
</dbReference>
<dbReference type="PANTHER" id="PTHR36933:SF1">
    <property type="entry name" value="SLL0788 PROTEIN"/>
    <property type="match status" value="1"/>
</dbReference>
<sequence>MPPASNTTDGVTEGSEVTDAEGPAADLPADPAAGTATGSAVADYRAPVWVRLWWTPLVLFAVVGLLAAGAGIRALIDRPPADSSVDVGFARDMSEHHSQAVQMAMVEFSHGGDAAIRSVAQDIALGQQREIGIMATWLSGWGRTETSAREPMAWMAGDSGATGDGRHSAHEGMGMGAGAEADAGSADTSVRMPGMASEAELARLAGASGRDLDIQFLTLMIRHHRGGIAMAQYAWLHADSDKVRTLARVMVGNQDREITQMQADLERLGAPRA</sequence>
<accession>A0A0S4QSF0</accession>
<dbReference type="InterPro" id="IPR005183">
    <property type="entry name" value="DUF305_CopM-like"/>
</dbReference>
<dbReference type="EMBL" id="FAOZ01000020">
    <property type="protein sequence ID" value="CUU58544.1"/>
    <property type="molecule type" value="Genomic_DNA"/>
</dbReference>